<feature type="domain" description="Histidine kinase" evidence="17">
    <location>
        <begin position="245"/>
        <end position="469"/>
    </location>
</feature>
<dbReference type="GO" id="GO:0000155">
    <property type="term" value="F:phosphorelay sensor kinase activity"/>
    <property type="evidence" value="ECO:0007669"/>
    <property type="project" value="InterPro"/>
</dbReference>
<keyword evidence="6 14" id="KW-0597">Phosphoprotein</keyword>
<keyword evidence="15" id="KW-0175">Coiled coil</keyword>
<keyword evidence="4" id="KW-1003">Cell membrane</keyword>
<dbReference type="Gene3D" id="1.20.120.160">
    <property type="entry name" value="HPT domain"/>
    <property type="match status" value="1"/>
</dbReference>
<dbReference type="Gene3D" id="3.30.565.10">
    <property type="entry name" value="Histidine kinase-like ATPase, C-terminal domain"/>
    <property type="match status" value="1"/>
</dbReference>
<evidence type="ECO:0000256" key="8">
    <source>
        <dbReference type="ARBA" id="ARBA00022692"/>
    </source>
</evidence>
<dbReference type="Pfam" id="PF08448">
    <property type="entry name" value="PAS_4"/>
    <property type="match status" value="1"/>
</dbReference>
<keyword evidence="8 16" id="KW-0812">Transmembrane</keyword>
<dbReference type="PANTHER" id="PTHR43047:SF72">
    <property type="entry name" value="OSMOSENSING HISTIDINE PROTEIN KINASE SLN1"/>
    <property type="match status" value="1"/>
</dbReference>
<dbReference type="EC" id="2.7.13.3" evidence="3"/>
<evidence type="ECO:0000256" key="2">
    <source>
        <dbReference type="ARBA" id="ARBA00004429"/>
    </source>
</evidence>
<dbReference type="InterPro" id="IPR000014">
    <property type="entry name" value="PAS"/>
</dbReference>
<dbReference type="Pfam" id="PF00512">
    <property type="entry name" value="HisKA"/>
    <property type="match status" value="1"/>
</dbReference>
<evidence type="ECO:0000256" key="16">
    <source>
        <dbReference type="SAM" id="Phobius"/>
    </source>
</evidence>
<dbReference type="SUPFAM" id="SSF55785">
    <property type="entry name" value="PYP-like sensor domain (PAS domain)"/>
    <property type="match status" value="1"/>
</dbReference>
<evidence type="ECO:0000259" key="19">
    <source>
        <dbReference type="PROSITE" id="PS50113"/>
    </source>
</evidence>
<dbReference type="InterPro" id="IPR011006">
    <property type="entry name" value="CheY-like_superfamily"/>
</dbReference>
<comment type="subcellular location">
    <subcellularLocation>
        <location evidence="2">Cell inner membrane</location>
        <topology evidence="2">Multi-pass membrane protein</topology>
    </subcellularLocation>
</comment>
<dbReference type="CDD" id="cd00082">
    <property type="entry name" value="HisKA"/>
    <property type="match status" value="1"/>
</dbReference>
<keyword evidence="10" id="KW-0547">Nucleotide-binding</keyword>
<keyword evidence="10" id="KW-0067">ATP-binding</keyword>
<dbReference type="PROSITE" id="PS50110">
    <property type="entry name" value="RESPONSE_REGULATORY"/>
    <property type="match status" value="1"/>
</dbReference>
<dbReference type="Pfam" id="PF02518">
    <property type="entry name" value="HATPase_c"/>
    <property type="match status" value="1"/>
</dbReference>
<organism evidence="20 21">
    <name type="scientific">Pseudomonas chlororaphis</name>
    <dbReference type="NCBI Taxonomy" id="587753"/>
    <lineage>
        <taxon>Bacteria</taxon>
        <taxon>Pseudomonadati</taxon>
        <taxon>Pseudomonadota</taxon>
        <taxon>Gammaproteobacteria</taxon>
        <taxon>Pseudomonadales</taxon>
        <taxon>Pseudomonadaceae</taxon>
        <taxon>Pseudomonas</taxon>
    </lineage>
</organism>
<dbReference type="SMART" id="SM00448">
    <property type="entry name" value="REC"/>
    <property type="match status" value="1"/>
</dbReference>
<dbReference type="Gene3D" id="1.10.287.130">
    <property type="match status" value="1"/>
</dbReference>
<reference evidence="20 21" key="1">
    <citation type="submission" date="2018-03" db="EMBL/GenBank/DDBJ databases">
        <title>Diversity of phytobeneficial traits revealed by whole-genome analysis of worldwide-isolated phenazine-producing Pseudomonas spp.</title>
        <authorList>
            <person name="Biessy A."/>
            <person name="Novinscak A."/>
            <person name="Blom J."/>
            <person name="Leger G."/>
            <person name="Thomashow L.S."/>
            <person name="Cazorla F.M."/>
            <person name="Josic D."/>
            <person name="Filion M."/>
        </authorList>
    </citation>
    <scope>NUCLEOTIDE SEQUENCE [LARGE SCALE GENOMIC DNA]</scope>
    <source>
        <strain evidence="20 21">B25</strain>
    </source>
</reference>
<dbReference type="InterPro" id="IPR036641">
    <property type="entry name" value="HPT_dom_sf"/>
</dbReference>
<dbReference type="CDD" id="cd16922">
    <property type="entry name" value="HATPase_EvgS-ArcB-TorS-like"/>
    <property type="match status" value="1"/>
</dbReference>
<dbReference type="InterPro" id="IPR035965">
    <property type="entry name" value="PAS-like_dom_sf"/>
</dbReference>
<evidence type="ECO:0000256" key="11">
    <source>
        <dbReference type="ARBA" id="ARBA00022989"/>
    </source>
</evidence>
<dbReference type="InterPro" id="IPR004358">
    <property type="entry name" value="Sig_transdc_His_kin-like_C"/>
</dbReference>
<dbReference type="SUPFAM" id="SSF47226">
    <property type="entry name" value="Histidine-containing phosphotransfer domain, HPT domain"/>
    <property type="match status" value="1"/>
</dbReference>
<evidence type="ECO:0000256" key="15">
    <source>
        <dbReference type="SAM" id="Coils"/>
    </source>
</evidence>
<evidence type="ECO:0000313" key="21">
    <source>
        <dbReference type="Proteomes" id="UP000268048"/>
    </source>
</evidence>
<dbReference type="InterPro" id="IPR008207">
    <property type="entry name" value="Sig_transdc_His_kin_Hpt_dom"/>
</dbReference>
<dbReference type="CDD" id="cd00130">
    <property type="entry name" value="PAS"/>
    <property type="match status" value="1"/>
</dbReference>
<accession>A0A3G7TSN6</accession>
<dbReference type="SUPFAM" id="SSF55874">
    <property type="entry name" value="ATPase domain of HSP90 chaperone/DNA topoisomerase II/histidine kinase"/>
    <property type="match status" value="1"/>
</dbReference>
<keyword evidence="7" id="KW-0808">Transferase</keyword>
<dbReference type="InterPro" id="IPR001789">
    <property type="entry name" value="Sig_transdc_resp-reg_receiver"/>
</dbReference>
<evidence type="ECO:0000313" key="20">
    <source>
        <dbReference type="EMBL" id="AZE50125.1"/>
    </source>
</evidence>
<dbReference type="SMART" id="SM00388">
    <property type="entry name" value="HisKA"/>
    <property type="match status" value="1"/>
</dbReference>
<protein>
    <recommendedName>
        <fullName evidence="3">histidine kinase</fullName>
        <ecNumber evidence="3">2.7.13.3</ecNumber>
    </recommendedName>
</protein>
<evidence type="ECO:0000256" key="1">
    <source>
        <dbReference type="ARBA" id="ARBA00000085"/>
    </source>
</evidence>
<dbReference type="SUPFAM" id="SSF47384">
    <property type="entry name" value="Homodimeric domain of signal transducing histidine kinase"/>
    <property type="match status" value="1"/>
</dbReference>
<dbReference type="PANTHER" id="PTHR43047">
    <property type="entry name" value="TWO-COMPONENT HISTIDINE PROTEIN KINASE"/>
    <property type="match status" value="1"/>
</dbReference>
<evidence type="ECO:0000256" key="4">
    <source>
        <dbReference type="ARBA" id="ARBA00022475"/>
    </source>
</evidence>
<keyword evidence="12" id="KW-0902">Two-component regulatory system</keyword>
<dbReference type="PRINTS" id="PR00344">
    <property type="entry name" value="BCTRLSENSOR"/>
</dbReference>
<evidence type="ECO:0000256" key="14">
    <source>
        <dbReference type="PROSITE-ProRule" id="PRU00169"/>
    </source>
</evidence>
<dbReference type="FunFam" id="3.30.565.10:FF:000010">
    <property type="entry name" value="Sensor histidine kinase RcsC"/>
    <property type="match status" value="1"/>
</dbReference>
<dbReference type="GO" id="GO:0009927">
    <property type="term" value="F:histidine phosphotransfer kinase activity"/>
    <property type="evidence" value="ECO:0007669"/>
    <property type="project" value="TreeGrafter"/>
</dbReference>
<evidence type="ECO:0000256" key="12">
    <source>
        <dbReference type="ARBA" id="ARBA00023012"/>
    </source>
</evidence>
<evidence type="ECO:0000256" key="7">
    <source>
        <dbReference type="ARBA" id="ARBA00022679"/>
    </source>
</evidence>
<keyword evidence="11 16" id="KW-1133">Transmembrane helix</keyword>
<dbReference type="EMBL" id="CP027753">
    <property type="protein sequence ID" value="AZE50125.1"/>
    <property type="molecule type" value="Genomic_DNA"/>
</dbReference>
<evidence type="ECO:0000256" key="13">
    <source>
        <dbReference type="ARBA" id="ARBA00023136"/>
    </source>
</evidence>
<evidence type="ECO:0000256" key="10">
    <source>
        <dbReference type="ARBA" id="ARBA00022840"/>
    </source>
</evidence>
<evidence type="ECO:0000256" key="9">
    <source>
        <dbReference type="ARBA" id="ARBA00022777"/>
    </source>
</evidence>
<dbReference type="Pfam" id="PF01627">
    <property type="entry name" value="Hpt"/>
    <property type="match status" value="1"/>
</dbReference>
<dbReference type="InterPro" id="IPR036097">
    <property type="entry name" value="HisK_dim/P_sf"/>
</dbReference>
<feature type="domain" description="Response regulatory" evidence="18">
    <location>
        <begin position="491"/>
        <end position="610"/>
    </location>
</feature>
<dbReference type="CDD" id="cd17546">
    <property type="entry name" value="REC_hyHK_CKI1_RcsC-like"/>
    <property type="match status" value="1"/>
</dbReference>
<dbReference type="InterPro" id="IPR013656">
    <property type="entry name" value="PAS_4"/>
</dbReference>
<keyword evidence="13 16" id="KW-0472">Membrane</keyword>
<dbReference type="InterPro" id="IPR003594">
    <property type="entry name" value="HATPase_dom"/>
</dbReference>
<feature type="transmembrane region" description="Helical" evidence="16">
    <location>
        <begin position="62"/>
        <end position="83"/>
    </location>
</feature>
<keyword evidence="5" id="KW-0997">Cell inner membrane</keyword>
<feature type="coiled-coil region" evidence="15">
    <location>
        <begin position="673"/>
        <end position="720"/>
    </location>
</feature>
<comment type="catalytic activity">
    <reaction evidence="1">
        <text>ATP + protein L-histidine = ADP + protein N-phospho-L-histidine.</text>
        <dbReference type="EC" id="2.7.13.3"/>
    </reaction>
</comment>
<dbReference type="AlphaFoldDB" id="A0A3G7TSN6"/>
<dbReference type="Proteomes" id="UP000268048">
    <property type="component" value="Chromosome"/>
</dbReference>
<name>A0A3G7TSN6_9PSED</name>
<evidence type="ECO:0000256" key="6">
    <source>
        <dbReference type="ARBA" id="ARBA00022553"/>
    </source>
</evidence>
<evidence type="ECO:0000259" key="18">
    <source>
        <dbReference type="PROSITE" id="PS50110"/>
    </source>
</evidence>
<evidence type="ECO:0000259" key="17">
    <source>
        <dbReference type="PROSITE" id="PS50109"/>
    </source>
</evidence>
<proteinExistence type="predicted"/>
<dbReference type="InterPro" id="IPR000700">
    <property type="entry name" value="PAS-assoc_C"/>
</dbReference>
<evidence type="ECO:0000256" key="3">
    <source>
        <dbReference type="ARBA" id="ARBA00012438"/>
    </source>
</evidence>
<dbReference type="CDD" id="cd00088">
    <property type="entry name" value="HPT"/>
    <property type="match status" value="1"/>
</dbReference>
<gene>
    <name evidence="20" type="ORF">C4K04_4466</name>
</gene>
<dbReference type="GO" id="GO:0005886">
    <property type="term" value="C:plasma membrane"/>
    <property type="evidence" value="ECO:0007669"/>
    <property type="project" value="UniProtKB-SubCell"/>
</dbReference>
<dbReference type="SMART" id="SM00387">
    <property type="entry name" value="HATPase_c"/>
    <property type="match status" value="1"/>
</dbReference>
<evidence type="ECO:0000256" key="5">
    <source>
        <dbReference type="ARBA" id="ARBA00022519"/>
    </source>
</evidence>
<dbReference type="PROSITE" id="PS50109">
    <property type="entry name" value="HIS_KIN"/>
    <property type="match status" value="1"/>
</dbReference>
<dbReference type="InterPro" id="IPR005467">
    <property type="entry name" value="His_kinase_dom"/>
</dbReference>
<feature type="modified residue" description="4-aspartylphosphate" evidence="14">
    <location>
        <position position="540"/>
    </location>
</feature>
<dbReference type="InterPro" id="IPR003661">
    <property type="entry name" value="HisK_dim/P_dom"/>
</dbReference>
<dbReference type="SUPFAM" id="SSF52172">
    <property type="entry name" value="CheY-like"/>
    <property type="match status" value="1"/>
</dbReference>
<dbReference type="Gene3D" id="3.30.450.20">
    <property type="entry name" value="PAS domain"/>
    <property type="match status" value="1"/>
</dbReference>
<dbReference type="Gene3D" id="3.40.50.2300">
    <property type="match status" value="1"/>
</dbReference>
<sequence length="734" mass="81969">MFKHISYYLTLTATTVLAVLFFGLVEAGQRESGITSDPQCTGTAPCLESAAAPPLDNGHRGLLLLIGLGLGVPLLASLGWNAWLHRRLARQQQAAHDLGQQLAFMRAWIDGVPHPTYVRDRQGLLQSCNASYLESFAAHREALIGKTLLQGVMDDPGQAREYHADYQHVMAQDRPLLRDRPLRLNGQELTVQHWVLPYRDANGEVRGIIGGWVDISERHRLSDSLEAARQQAEAASRAKSAFLASTSHELRRSMNALIGALELLQQRSDSQSQDHPVIEMACRSARTMQALVDDTLDIARIESGCLDLVPEWLEPRALVESIVREFDSQAREKHLKLLPTFHSSLEPVDVLLDPLRFRQVLGNLLHNAITFTEQGQIRVHLDLQAATQPQQVQLMLQVTDSGIGIDEQDQHRLFEPFFQAQARTPSRPDGTGLGLTLCHHLCELMQGTLQLASQPGIGTEVRVLLPLPCQPARKPTPLVEPLIAPATRALNVLVIDDHAADRLLLSEQLHFLGHRCRTAEDVEQGFELWCKGFFDLLIVDCNMPGMHGYDLVRAIRERERLEPRAACRVLGVTVSPRPRERQQCEQAGIDDCLFKPVGLATLRHKLAGLQPRPWNGVFSLKALRTLSRGKPQFALRILTELLHCSYRDRQQLMALPCEPPPQALAELAHKIKGSALMVQAKDLEAQCEALEQAALEDADRQTLLQRRTALEQAMLKLERALLWQIDQQPSSPLT</sequence>
<dbReference type="InterPro" id="IPR036890">
    <property type="entry name" value="HATPase_C_sf"/>
</dbReference>
<feature type="domain" description="PAC" evidence="19">
    <location>
        <begin position="170"/>
        <end position="227"/>
    </location>
</feature>
<dbReference type="Pfam" id="PF00072">
    <property type="entry name" value="Response_reg"/>
    <property type="match status" value="1"/>
</dbReference>
<dbReference type="PROSITE" id="PS50113">
    <property type="entry name" value="PAC"/>
    <property type="match status" value="1"/>
</dbReference>
<keyword evidence="9 20" id="KW-0418">Kinase</keyword>
<dbReference type="NCBIfam" id="TIGR00229">
    <property type="entry name" value="sensory_box"/>
    <property type="match status" value="1"/>
</dbReference>
<dbReference type="SMART" id="SM00091">
    <property type="entry name" value="PAS"/>
    <property type="match status" value="1"/>
</dbReference>